<dbReference type="EMBL" id="CAKOFQ010006996">
    <property type="protein sequence ID" value="CAH1986288.1"/>
    <property type="molecule type" value="Genomic_DNA"/>
</dbReference>
<organism evidence="1 2">
    <name type="scientific">Acanthoscelides obtectus</name>
    <name type="common">Bean weevil</name>
    <name type="synonym">Bruchus obtectus</name>
    <dbReference type="NCBI Taxonomy" id="200917"/>
    <lineage>
        <taxon>Eukaryota</taxon>
        <taxon>Metazoa</taxon>
        <taxon>Ecdysozoa</taxon>
        <taxon>Arthropoda</taxon>
        <taxon>Hexapoda</taxon>
        <taxon>Insecta</taxon>
        <taxon>Pterygota</taxon>
        <taxon>Neoptera</taxon>
        <taxon>Endopterygota</taxon>
        <taxon>Coleoptera</taxon>
        <taxon>Polyphaga</taxon>
        <taxon>Cucujiformia</taxon>
        <taxon>Chrysomeloidea</taxon>
        <taxon>Chrysomelidae</taxon>
        <taxon>Bruchinae</taxon>
        <taxon>Bruchini</taxon>
        <taxon>Acanthoscelides</taxon>
    </lineage>
</organism>
<dbReference type="Proteomes" id="UP001152888">
    <property type="component" value="Unassembled WGS sequence"/>
</dbReference>
<proteinExistence type="predicted"/>
<gene>
    <name evidence="1" type="ORF">ACAOBT_LOCUS17154</name>
</gene>
<name>A0A9P0L6D2_ACAOB</name>
<accession>A0A9P0L6D2</accession>
<evidence type="ECO:0000313" key="2">
    <source>
        <dbReference type="Proteomes" id="UP001152888"/>
    </source>
</evidence>
<reference evidence="1" key="1">
    <citation type="submission" date="2022-03" db="EMBL/GenBank/DDBJ databases">
        <authorList>
            <person name="Sayadi A."/>
        </authorList>
    </citation>
    <scope>NUCLEOTIDE SEQUENCE</scope>
</reference>
<keyword evidence="2" id="KW-1185">Reference proteome</keyword>
<sequence>MINLWIIVVWATVNILMKPHEIFSARLQAKASKNVHDFHTALDEIQGYIWKANILRLKMILLHPLEDDCRLVHAE</sequence>
<dbReference type="AlphaFoldDB" id="A0A9P0L6D2"/>
<protein>
    <submittedName>
        <fullName evidence="1">Uncharacterized protein</fullName>
    </submittedName>
</protein>
<evidence type="ECO:0000313" key="1">
    <source>
        <dbReference type="EMBL" id="CAH1986288.1"/>
    </source>
</evidence>
<comment type="caution">
    <text evidence="1">The sequence shown here is derived from an EMBL/GenBank/DDBJ whole genome shotgun (WGS) entry which is preliminary data.</text>
</comment>